<name>A0A9P8VQK8_9HYPO</name>
<dbReference type="Proteomes" id="UP000777438">
    <property type="component" value="Unassembled WGS sequence"/>
</dbReference>
<dbReference type="Pfam" id="PF26616">
    <property type="entry name" value="CorA-like"/>
    <property type="match status" value="2"/>
</dbReference>
<reference evidence="3 4" key="1">
    <citation type="journal article" date="2021" name="Nat. Commun.">
        <title>Genetic determinants of endophytism in the Arabidopsis root mycobiome.</title>
        <authorList>
            <person name="Mesny F."/>
            <person name="Miyauchi S."/>
            <person name="Thiergart T."/>
            <person name="Pickel B."/>
            <person name="Atanasova L."/>
            <person name="Karlsson M."/>
            <person name="Huettel B."/>
            <person name="Barry K.W."/>
            <person name="Haridas S."/>
            <person name="Chen C."/>
            <person name="Bauer D."/>
            <person name="Andreopoulos W."/>
            <person name="Pangilinan J."/>
            <person name="LaButti K."/>
            <person name="Riley R."/>
            <person name="Lipzen A."/>
            <person name="Clum A."/>
            <person name="Drula E."/>
            <person name="Henrissat B."/>
            <person name="Kohler A."/>
            <person name="Grigoriev I.V."/>
            <person name="Martin F.M."/>
            <person name="Hacquard S."/>
        </authorList>
    </citation>
    <scope>NUCLEOTIDE SEQUENCE [LARGE SCALE GENOMIC DNA]</scope>
    <source>
        <strain evidence="3 4">MPI-CAGE-CH-0241</strain>
    </source>
</reference>
<proteinExistence type="predicted"/>
<feature type="domain" description="CorA-like transporter" evidence="2">
    <location>
        <begin position="69"/>
        <end position="254"/>
    </location>
</feature>
<evidence type="ECO:0000313" key="3">
    <source>
        <dbReference type="EMBL" id="KAH6869672.1"/>
    </source>
</evidence>
<feature type="domain" description="CorA-like transporter" evidence="2">
    <location>
        <begin position="13"/>
        <end position="65"/>
    </location>
</feature>
<evidence type="ECO:0000256" key="1">
    <source>
        <dbReference type="SAM" id="Phobius"/>
    </source>
</evidence>
<dbReference type="InterPro" id="IPR058257">
    <property type="entry name" value="CorA-like_dom"/>
</dbReference>
<accession>A0A9P8VQK8</accession>
<dbReference type="AlphaFoldDB" id="A0A9P8VQK8"/>
<sequence>MSINTHDLLLDRCDKCSAYPLNLLRKGHLKRQLKKHRDYLDDNEDDIFEPDDECLEFLELCDGNHRTLDSRSPLNCSRESFVYALTFHQVSPFFLDYVYSFGDTVTPLDYSMIGFQSEDSLAVADDQVLEISKLGRSGRELRLCYLLRSAEKSQIDTSGRWPWAIRQMTVYHSFDLVTGRSLWLTIKANSLMRDAITEASAELPALSPRSLEDTAGSFAATLATHLVFLGWCDENWRYCINDAEYALRTILTKVKTANVDRDETGAHIDALTRAITIQKNAKLRTSEATDIPPRKKRPDRNIRRALNWMTIWKRSGNSLPVATFEEESPKYRFNRSARSRRYGDQLDSLEMFSFEELQTLHHIGEQIREMRLVIQLNMQALRDIKETYEGLVQRDELDSIQREERGLDQKQVAEFSRKVDGITRSLEVRLTQLDTMIAWLNDGKGLFDDILQFRSVQASRVFAEIAHEQGKKMENIANKTENQTGSMHIITFVTLAFLPGTFVATFFQSGLVSWPDSDQNGGSGGQAEVNTQGLGLFFAITIPMMFITGILWWLVYRYLKRRRRMKAMEVDLSVI</sequence>
<keyword evidence="1" id="KW-1133">Transmembrane helix</keyword>
<feature type="transmembrane region" description="Helical" evidence="1">
    <location>
        <begin position="489"/>
        <end position="514"/>
    </location>
</feature>
<comment type="caution">
    <text evidence="3">The sequence shown here is derived from an EMBL/GenBank/DDBJ whole genome shotgun (WGS) entry which is preliminary data.</text>
</comment>
<protein>
    <recommendedName>
        <fullName evidence="2">CorA-like transporter domain-containing protein</fullName>
    </recommendedName>
</protein>
<organism evidence="3 4">
    <name type="scientific">Thelonectria olida</name>
    <dbReference type="NCBI Taxonomy" id="1576542"/>
    <lineage>
        <taxon>Eukaryota</taxon>
        <taxon>Fungi</taxon>
        <taxon>Dikarya</taxon>
        <taxon>Ascomycota</taxon>
        <taxon>Pezizomycotina</taxon>
        <taxon>Sordariomycetes</taxon>
        <taxon>Hypocreomycetidae</taxon>
        <taxon>Hypocreales</taxon>
        <taxon>Nectriaceae</taxon>
        <taxon>Thelonectria</taxon>
    </lineage>
</organism>
<dbReference type="EMBL" id="JAGPYM010000067">
    <property type="protein sequence ID" value="KAH6869672.1"/>
    <property type="molecule type" value="Genomic_DNA"/>
</dbReference>
<keyword evidence="1" id="KW-0472">Membrane</keyword>
<evidence type="ECO:0000313" key="4">
    <source>
        <dbReference type="Proteomes" id="UP000777438"/>
    </source>
</evidence>
<dbReference type="OrthoDB" id="5396681at2759"/>
<evidence type="ECO:0000259" key="2">
    <source>
        <dbReference type="Pfam" id="PF26616"/>
    </source>
</evidence>
<gene>
    <name evidence="3" type="ORF">B0T10DRAFT_418216</name>
</gene>
<feature type="transmembrane region" description="Helical" evidence="1">
    <location>
        <begin position="534"/>
        <end position="556"/>
    </location>
</feature>
<keyword evidence="4" id="KW-1185">Reference proteome</keyword>
<keyword evidence="1" id="KW-0812">Transmembrane</keyword>
<dbReference type="Gene3D" id="1.20.58.340">
    <property type="entry name" value="Magnesium transport protein CorA, transmembrane region"/>
    <property type="match status" value="1"/>
</dbReference>